<reference evidence="3 4" key="1">
    <citation type="submission" date="2024-06" db="EMBL/GenBank/DDBJ databases">
        <title>The Natural Products Discovery Center: Release of the First 8490 Sequenced Strains for Exploring Actinobacteria Biosynthetic Diversity.</title>
        <authorList>
            <person name="Kalkreuter E."/>
            <person name="Kautsar S.A."/>
            <person name="Yang D."/>
            <person name="Bader C.D."/>
            <person name="Teijaro C.N."/>
            <person name="Fluegel L."/>
            <person name="Davis C.M."/>
            <person name="Simpson J.R."/>
            <person name="Lauterbach L."/>
            <person name="Steele A.D."/>
            <person name="Gui C."/>
            <person name="Meng S."/>
            <person name="Li G."/>
            <person name="Viehrig K."/>
            <person name="Ye F."/>
            <person name="Su P."/>
            <person name="Kiefer A.F."/>
            <person name="Nichols A."/>
            <person name="Cepeda A.J."/>
            <person name="Yan W."/>
            <person name="Fan B."/>
            <person name="Jiang Y."/>
            <person name="Adhikari A."/>
            <person name="Zheng C.-J."/>
            <person name="Schuster L."/>
            <person name="Cowan T.M."/>
            <person name="Smanski M.J."/>
            <person name="Chevrette M.G."/>
            <person name="De Carvalho L.P.S."/>
            <person name="Shen B."/>
        </authorList>
    </citation>
    <scope>NUCLEOTIDE SEQUENCE [LARGE SCALE GENOMIC DNA]</scope>
    <source>
        <strain evidence="3 4">NPDC019434</strain>
    </source>
</reference>
<gene>
    <name evidence="3" type="ORF">ABZ507_14265</name>
</gene>
<dbReference type="EMBL" id="JBEYBR010000031">
    <property type="protein sequence ID" value="MEU2122974.1"/>
    <property type="molecule type" value="Genomic_DNA"/>
</dbReference>
<proteinExistence type="predicted"/>
<dbReference type="InterPro" id="IPR001387">
    <property type="entry name" value="Cro/C1-type_HTH"/>
</dbReference>
<evidence type="ECO:0000256" key="1">
    <source>
        <dbReference type="SAM" id="MobiDB-lite"/>
    </source>
</evidence>
<dbReference type="Pfam" id="PF12728">
    <property type="entry name" value="HTH_17"/>
    <property type="match status" value="1"/>
</dbReference>
<accession>A0ABV2XAS4</accession>
<dbReference type="RefSeq" id="WP_357991587.1">
    <property type="nucleotide sequence ID" value="NZ_JBEYBR010000031.1"/>
</dbReference>
<comment type="caution">
    <text evidence="3">The sequence shown here is derived from an EMBL/GenBank/DDBJ whole genome shotgun (WGS) entry which is preliminary data.</text>
</comment>
<dbReference type="CDD" id="cd00093">
    <property type="entry name" value="HTH_XRE"/>
    <property type="match status" value="1"/>
</dbReference>
<dbReference type="InterPro" id="IPR010982">
    <property type="entry name" value="Lambda_DNA-bd_dom_sf"/>
</dbReference>
<sequence length="253" mass="29318">MSSVERRRPNDRLWQAMTAAGVNSEQLAKKVGVNPKTVERWLTDGRPPFPVHRHAVVEVVGSSVEELWPGQSRRRSPDANEALREAIYRARLTPEQVAEKLEVDAKTVERWIAKGRLPYSRHRAAVSELVKVPETQLWPDAQRELEKRMAATDPARVWHRWAEQQIQAQAAEMRQQLGLTRPRSGRGVERARTLADYAAASAPIKEADIHPHRHAEQAQQSRPVEVPRYRPQYRTMEEYDRLRESWPRVERSR</sequence>
<evidence type="ECO:0000259" key="2">
    <source>
        <dbReference type="Pfam" id="PF12728"/>
    </source>
</evidence>
<feature type="compositionally biased region" description="Basic and acidic residues" evidence="1">
    <location>
        <begin position="206"/>
        <end position="216"/>
    </location>
</feature>
<protein>
    <submittedName>
        <fullName evidence="3">Helix-turn-helix domain-containing protein</fullName>
    </submittedName>
</protein>
<name>A0ABV2XAS4_9NOCA</name>
<dbReference type="InterPro" id="IPR041657">
    <property type="entry name" value="HTH_17"/>
</dbReference>
<evidence type="ECO:0000313" key="3">
    <source>
        <dbReference type="EMBL" id="MEU2122974.1"/>
    </source>
</evidence>
<dbReference type="Gene3D" id="1.10.260.40">
    <property type="entry name" value="lambda repressor-like DNA-binding domains"/>
    <property type="match status" value="2"/>
</dbReference>
<evidence type="ECO:0000313" key="4">
    <source>
        <dbReference type="Proteomes" id="UP001550535"/>
    </source>
</evidence>
<dbReference type="SUPFAM" id="SSF47413">
    <property type="entry name" value="lambda repressor-like DNA-binding domains"/>
    <property type="match status" value="1"/>
</dbReference>
<feature type="region of interest" description="Disordered" evidence="1">
    <location>
        <begin position="206"/>
        <end position="229"/>
    </location>
</feature>
<organism evidence="3 4">
    <name type="scientific">Nocardia niwae</name>
    <dbReference type="NCBI Taxonomy" id="626084"/>
    <lineage>
        <taxon>Bacteria</taxon>
        <taxon>Bacillati</taxon>
        <taxon>Actinomycetota</taxon>
        <taxon>Actinomycetes</taxon>
        <taxon>Mycobacteriales</taxon>
        <taxon>Nocardiaceae</taxon>
        <taxon>Nocardia</taxon>
    </lineage>
</organism>
<feature type="domain" description="Helix-turn-helix" evidence="2">
    <location>
        <begin position="92"/>
        <end position="122"/>
    </location>
</feature>
<dbReference type="Proteomes" id="UP001550535">
    <property type="component" value="Unassembled WGS sequence"/>
</dbReference>
<keyword evidence="4" id="KW-1185">Reference proteome</keyword>